<evidence type="ECO:0000256" key="2">
    <source>
        <dbReference type="ARBA" id="ARBA00006801"/>
    </source>
</evidence>
<evidence type="ECO:0000256" key="1">
    <source>
        <dbReference type="ARBA" id="ARBA00004123"/>
    </source>
</evidence>
<dbReference type="GO" id="GO:0003712">
    <property type="term" value="F:transcription coregulator activity"/>
    <property type="evidence" value="ECO:0007669"/>
    <property type="project" value="TreeGrafter"/>
</dbReference>
<dbReference type="SUPFAM" id="SSF51197">
    <property type="entry name" value="Clavaminate synthase-like"/>
    <property type="match status" value="1"/>
</dbReference>
<keyword evidence="10" id="KW-1185">Reference proteome</keyword>
<sequence length="935" mass="105710">MDHSRSISGGGEDNVAIPDDLRCKRSDGKQWRCTAMSMPDKTVCEKHYIQAKKRAANSAMRASIKKAKRKSVDENDVYLESKSDDMDLPLSSQFGDYSGLSGKKKKDKSKAQASYSPEMPAGRSLSGRSSLRSTDDLDGDGSDYEDSRISYRTPPTSAAVDSDRSRSQKMFENNPMGVVRWGWRRLLMEFQNHLMILRDSLVINVGAITRIKWFGALNVIKEGIVRTVFRHGMRAYPYRKFRGFVLHVVARIREISAQDKLQYLYCLLSAVLPIVKRIHAMQCSEVELEKRLRGNEIDLVRTKLNADEQMCCDFCRVPIIDYHLHCTTCSYDLCLSCCKDVRRASKPSVNEELDDISLATNNSDKEPKSARLTQLNFIEKFSSWKADHDGSIQCPPKENGGCGSCILTLKRIFKMNWVAKLVKNVEEMVNGCKINNCGDSEETEGSLSLLQAANRENDSDNFLYNPSSEDLKSEGIKNFKMQWSKRKPVIVKEVFDDSAMTMWDPMTIWKGIKETAEEKSKDAKRVLKAVDCTDGAEVNVELEEFIKGYFDGRVDENGRRQLLKLKDWPSPSASEEFLLYQRPDFISKLPLLEFIHSKWGLLNVAAKLPHYSLQNDVGPKIFISYGNVEEIGKGGSRNNLHLNMRDMVFLLVHSFDAKLKGLQSTQIDVQNTVIQSDTKELHSDSEIHLNSGGSPNSLPDGMDFSVADAQSDNSEKNDDKGNEESSIVEEKGVNDSKIRSSENVLVNVQAGAHWDIFRHEDIPKLMEYVSLHREDFGNADDINDNSASRPLYDGVVYLNRHHKSRLKDEFGVEPWSFEQHLGEAVFIPAGIPFQVRHLHSSVQLGLDFLSPESLAESMRLSEEIRGLPHDHDLKLQKLEVGKISLYAASSAIKEVQKLVLDPKFGPELEYEDPNLTTLVSKNLENMVKRRQISCS</sequence>
<comment type="caution">
    <text evidence="9">The sequence shown here is derived from an EMBL/GenBank/DDBJ whole genome shotgun (WGS) entry which is preliminary data.</text>
</comment>
<dbReference type="PROSITE" id="PS51184">
    <property type="entry name" value="JMJC"/>
    <property type="match status" value="1"/>
</dbReference>
<dbReference type="GO" id="GO:0006357">
    <property type="term" value="P:regulation of transcription by RNA polymerase II"/>
    <property type="evidence" value="ECO:0007669"/>
    <property type="project" value="TreeGrafter"/>
</dbReference>
<dbReference type="GO" id="GO:0031490">
    <property type="term" value="F:chromatin DNA binding"/>
    <property type="evidence" value="ECO:0007669"/>
    <property type="project" value="TreeGrafter"/>
</dbReference>
<dbReference type="PROSITE" id="PS51667">
    <property type="entry name" value="WRC"/>
    <property type="match status" value="1"/>
</dbReference>
<dbReference type="InterPro" id="IPR045109">
    <property type="entry name" value="LSDs-like"/>
</dbReference>
<dbReference type="AlphaFoldDB" id="A0A8X8Z178"/>
<comment type="caution">
    <text evidence="5">Lacks conserved residue(s) required for the propagation of feature annotation.</text>
</comment>
<evidence type="ECO:0000313" key="9">
    <source>
        <dbReference type="EMBL" id="KAG6387182.1"/>
    </source>
</evidence>
<gene>
    <name evidence="9" type="ORF">SASPL_152368</name>
</gene>
<keyword evidence="4" id="KW-0539">Nucleus</keyword>
<dbReference type="Gene3D" id="2.60.120.650">
    <property type="entry name" value="Cupin"/>
    <property type="match status" value="1"/>
</dbReference>
<feature type="domain" description="WRC" evidence="8">
    <location>
        <begin position="17"/>
        <end position="61"/>
    </location>
</feature>
<evidence type="ECO:0000259" key="7">
    <source>
        <dbReference type="PROSITE" id="PS51184"/>
    </source>
</evidence>
<evidence type="ECO:0000256" key="5">
    <source>
        <dbReference type="PROSITE-ProRule" id="PRU01002"/>
    </source>
</evidence>
<organism evidence="9">
    <name type="scientific">Salvia splendens</name>
    <name type="common">Scarlet sage</name>
    <dbReference type="NCBI Taxonomy" id="180675"/>
    <lineage>
        <taxon>Eukaryota</taxon>
        <taxon>Viridiplantae</taxon>
        <taxon>Streptophyta</taxon>
        <taxon>Embryophyta</taxon>
        <taxon>Tracheophyta</taxon>
        <taxon>Spermatophyta</taxon>
        <taxon>Magnoliopsida</taxon>
        <taxon>eudicotyledons</taxon>
        <taxon>Gunneridae</taxon>
        <taxon>Pentapetalae</taxon>
        <taxon>asterids</taxon>
        <taxon>lamiids</taxon>
        <taxon>Lamiales</taxon>
        <taxon>Lamiaceae</taxon>
        <taxon>Nepetoideae</taxon>
        <taxon>Mentheae</taxon>
        <taxon>Salviinae</taxon>
        <taxon>Salvia</taxon>
        <taxon>Salvia subgen. Calosphace</taxon>
        <taxon>core Calosphace</taxon>
    </lineage>
</organism>
<proteinExistence type="inferred from homology"/>
<dbReference type="InterPro" id="IPR014977">
    <property type="entry name" value="WRC_dom"/>
</dbReference>
<evidence type="ECO:0000259" key="8">
    <source>
        <dbReference type="PROSITE" id="PS51667"/>
    </source>
</evidence>
<comment type="subcellular location">
    <subcellularLocation>
        <location evidence="1">Nucleus</location>
    </subcellularLocation>
</comment>
<dbReference type="GO" id="GO:0046872">
    <property type="term" value="F:metal ion binding"/>
    <property type="evidence" value="ECO:0007669"/>
    <property type="project" value="UniProtKB-KW"/>
</dbReference>
<feature type="domain" description="JmjC" evidence="7">
    <location>
        <begin position="597"/>
        <end position="865"/>
    </location>
</feature>
<dbReference type="EMBL" id="PNBA02000021">
    <property type="protein sequence ID" value="KAG6387182.1"/>
    <property type="molecule type" value="Genomic_DNA"/>
</dbReference>
<dbReference type="Pfam" id="PF02373">
    <property type="entry name" value="JmjC"/>
    <property type="match status" value="1"/>
</dbReference>
<feature type="region of interest" description="Disordered" evidence="6">
    <location>
        <begin position="680"/>
        <end position="734"/>
    </location>
</feature>
<dbReference type="SMART" id="SM00558">
    <property type="entry name" value="JmjC"/>
    <property type="match status" value="1"/>
</dbReference>
<evidence type="ECO:0000256" key="3">
    <source>
        <dbReference type="ARBA" id="ARBA00022723"/>
    </source>
</evidence>
<dbReference type="Proteomes" id="UP000298416">
    <property type="component" value="Unassembled WGS sequence"/>
</dbReference>
<reference evidence="9" key="1">
    <citation type="submission" date="2018-01" db="EMBL/GenBank/DDBJ databases">
        <authorList>
            <person name="Mao J.F."/>
        </authorList>
    </citation>
    <scope>NUCLEOTIDE SEQUENCE</scope>
    <source>
        <strain evidence="9">Huo1</strain>
        <tissue evidence="9">Leaf</tissue>
    </source>
</reference>
<accession>A0A8X8Z178</accession>
<dbReference type="GO" id="GO:0000785">
    <property type="term" value="C:chromatin"/>
    <property type="evidence" value="ECO:0007669"/>
    <property type="project" value="TreeGrafter"/>
</dbReference>
<dbReference type="GO" id="GO:0032454">
    <property type="term" value="F:histone H3K9 demethylase activity"/>
    <property type="evidence" value="ECO:0007669"/>
    <property type="project" value="InterPro"/>
</dbReference>
<reference evidence="9" key="2">
    <citation type="submission" date="2020-08" db="EMBL/GenBank/DDBJ databases">
        <title>Plant Genome Project.</title>
        <authorList>
            <person name="Zhang R.-G."/>
        </authorList>
    </citation>
    <scope>NUCLEOTIDE SEQUENCE</scope>
    <source>
        <strain evidence="9">Huo1</strain>
        <tissue evidence="9">Leaf</tissue>
    </source>
</reference>
<comment type="similarity">
    <text evidence="2">Belongs to the JARID1 histone demethylase family.</text>
</comment>
<dbReference type="PANTHER" id="PTHR12549">
    <property type="entry name" value="JMJC DOMAIN-CONTAINING HISTONE DEMETHYLATION PROTEIN"/>
    <property type="match status" value="1"/>
</dbReference>
<dbReference type="PANTHER" id="PTHR12549:SF17">
    <property type="entry name" value="E3 UBIQUITIN-PROTEIN LIGASE JMJ24"/>
    <property type="match status" value="1"/>
</dbReference>
<evidence type="ECO:0000256" key="4">
    <source>
        <dbReference type="ARBA" id="ARBA00023242"/>
    </source>
</evidence>
<protein>
    <recommendedName>
        <fullName evidence="11">Lysine-specific demethylase 3</fullName>
    </recommendedName>
</protein>
<keyword evidence="3" id="KW-0479">Metal-binding</keyword>
<name>A0A8X8Z178_SALSN</name>
<evidence type="ECO:0000256" key="6">
    <source>
        <dbReference type="SAM" id="MobiDB-lite"/>
    </source>
</evidence>
<evidence type="ECO:0000313" key="10">
    <source>
        <dbReference type="Proteomes" id="UP000298416"/>
    </source>
</evidence>
<evidence type="ECO:0008006" key="11">
    <source>
        <dbReference type="Google" id="ProtNLM"/>
    </source>
</evidence>
<feature type="compositionally biased region" description="Basic and acidic residues" evidence="6">
    <location>
        <begin position="713"/>
        <end position="734"/>
    </location>
</feature>
<dbReference type="Pfam" id="PF08879">
    <property type="entry name" value="WRC"/>
    <property type="match status" value="1"/>
</dbReference>
<feature type="region of interest" description="Disordered" evidence="6">
    <location>
        <begin position="54"/>
        <end position="167"/>
    </location>
</feature>
<dbReference type="GO" id="GO:0000118">
    <property type="term" value="C:histone deacetylase complex"/>
    <property type="evidence" value="ECO:0007669"/>
    <property type="project" value="TreeGrafter"/>
</dbReference>
<dbReference type="InterPro" id="IPR003347">
    <property type="entry name" value="JmjC_dom"/>
</dbReference>
<feature type="compositionally biased region" description="Low complexity" evidence="6">
    <location>
        <begin position="111"/>
        <end position="132"/>
    </location>
</feature>